<keyword evidence="2" id="KW-1185">Reference proteome</keyword>
<dbReference type="InterPro" id="IPR027417">
    <property type="entry name" value="P-loop_NTPase"/>
</dbReference>
<dbReference type="Gene3D" id="3.40.50.300">
    <property type="entry name" value="P-loop containing nucleotide triphosphate hydrolases"/>
    <property type="match status" value="1"/>
</dbReference>
<comment type="caution">
    <text evidence="1">The sequence shown here is derived from an EMBL/GenBank/DDBJ whole genome shotgun (WGS) entry which is preliminary data.</text>
</comment>
<name>A0ABT7BGD4_9CYAN</name>
<evidence type="ECO:0000313" key="1">
    <source>
        <dbReference type="EMBL" id="MDJ1178239.1"/>
    </source>
</evidence>
<gene>
    <name evidence="1" type="ORF">PJF56_05130</name>
</gene>
<evidence type="ECO:0008006" key="3">
    <source>
        <dbReference type="Google" id="ProtNLM"/>
    </source>
</evidence>
<evidence type="ECO:0000313" key="2">
    <source>
        <dbReference type="Proteomes" id="UP001231370"/>
    </source>
</evidence>
<accession>A0ABT7BGD4</accession>
<sequence>MNHPYILDKLLHNSKLLNEDLLLSKHIYKIFLIRNPQQTLPSILKIKPHWSQEKTVDHYISRLATLERYAEQINSKERSLLITHDQLLHQTEEVFRGLQSFLEVHRPFSEQYQVLSTTGKRGVGDSSDNIKQGRIIRDRSNPELLIKPFNNIQPCLESYNNCISTLSKYCNLI</sequence>
<dbReference type="Proteomes" id="UP001231370">
    <property type="component" value="Unassembled WGS sequence"/>
</dbReference>
<reference evidence="1 2" key="1">
    <citation type="submission" date="2023-01" db="EMBL/GenBank/DDBJ databases">
        <title>Novel diversity within Roseofilum (Cyanobacteria; Desertifilaceae) from marine benthic mats with descriptions of four novel species.</title>
        <authorList>
            <person name="Wang Y."/>
            <person name="Berthold D.E."/>
            <person name="Hu J."/>
            <person name="Lefler F.W."/>
            <person name="Laughinghouse H.D. IV."/>
        </authorList>
    </citation>
    <scope>NUCLEOTIDE SEQUENCE [LARGE SCALE GENOMIC DNA]</scope>
    <source>
        <strain evidence="1 2">BLCC-M91</strain>
    </source>
</reference>
<proteinExistence type="predicted"/>
<dbReference type="RefSeq" id="WP_283761562.1">
    <property type="nucleotide sequence ID" value="NZ_JAQPOK010000039.1"/>
</dbReference>
<protein>
    <recommendedName>
        <fullName evidence="3">Sulfotransferase domain-containing protein</fullName>
    </recommendedName>
</protein>
<dbReference type="SUPFAM" id="SSF52540">
    <property type="entry name" value="P-loop containing nucleoside triphosphate hydrolases"/>
    <property type="match status" value="1"/>
</dbReference>
<dbReference type="EMBL" id="JAQPOK010000039">
    <property type="protein sequence ID" value="MDJ1178239.1"/>
    <property type="molecule type" value="Genomic_DNA"/>
</dbReference>
<organism evidence="1 2">
    <name type="scientific">Roseofilum halophilum BLCC-M91</name>
    <dbReference type="NCBI Taxonomy" id="3022259"/>
    <lineage>
        <taxon>Bacteria</taxon>
        <taxon>Bacillati</taxon>
        <taxon>Cyanobacteriota</taxon>
        <taxon>Cyanophyceae</taxon>
        <taxon>Desertifilales</taxon>
        <taxon>Desertifilaceae</taxon>
        <taxon>Roseofilum</taxon>
        <taxon>Roseofilum halophilum</taxon>
    </lineage>
</organism>